<protein>
    <submittedName>
        <fullName evidence="2">Uncharacterized protein</fullName>
    </submittedName>
</protein>
<sequence>MPDATPCYAALRSEDGRWVADGGGRRWRSRTQQIAAPSRGPSSRLAVLQQARKLPGTRGGCGGSTGEAKHIYKCGELQLPAGGHVPALLPCRGQGDRQEPTEAVG</sequence>
<evidence type="ECO:0000313" key="2">
    <source>
        <dbReference type="EMBL" id="KAJ1203697.1"/>
    </source>
</evidence>
<dbReference type="AlphaFoldDB" id="A0AAV7VST6"/>
<gene>
    <name evidence="2" type="ORF">NDU88_007478</name>
</gene>
<proteinExistence type="predicted"/>
<name>A0AAV7VST6_PLEWA</name>
<dbReference type="Proteomes" id="UP001066276">
    <property type="component" value="Chromosome 2_1"/>
</dbReference>
<evidence type="ECO:0000256" key="1">
    <source>
        <dbReference type="SAM" id="MobiDB-lite"/>
    </source>
</evidence>
<keyword evidence="3" id="KW-1185">Reference proteome</keyword>
<feature type="region of interest" description="Disordered" evidence="1">
    <location>
        <begin position="19"/>
        <end position="44"/>
    </location>
</feature>
<organism evidence="2 3">
    <name type="scientific">Pleurodeles waltl</name>
    <name type="common">Iberian ribbed newt</name>
    <dbReference type="NCBI Taxonomy" id="8319"/>
    <lineage>
        <taxon>Eukaryota</taxon>
        <taxon>Metazoa</taxon>
        <taxon>Chordata</taxon>
        <taxon>Craniata</taxon>
        <taxon>Vertebrata</taxon>
        <taxon>Euteleostomi</taxon>
        <taxon>Amphibia</taxon>
        <taxon>Batrachia</taxon>
        <taxon>Caudata</taxon>
        <taxon>Salamandroidea</taxon>
        <taxon>Salamandridae</taxon>
        <taxon>Pleurodelinae</taxon>
        <taxon>Pleurodeles</taxon>
    </lineage>
</organism>
<comment type="caution">
    <text evidence="2">The sequence shown here is derived from an EMBL/GenBank/DDBJ whole genome shotgun (WGS) entry which is preliminary data.</text>
</comment>
<reference evidence="2" key="1">
    <citation type="journal article" date="2022" name="bioRxiv">
        <title>Sequencing and chromosome-scale assembly of the giantPleurodeles waltlgenome.</title>
        <authorList>
            <person name="Brown T."/>
            <person name="Elewa A."/>
            <person name="Iarovenko S."/>
            <person name="Subramanian E."/>
            <person name="Araus A.J."/>
            <person name="Petzold A."/>
            <person name="Susuki M."/>
            <person name="Suzuki K.-i.T."/>
            <person name="Hayashi T."/>
            <person name="Toyoda A."/>
            <person name="Oliveira C."/>
            <person name="Osipova E."/>
            <person name="Leigh N.D."/>
            <person name="Simon A."/>
            <person name="Yun M.H."/>
        </authorList>
    </citation>
    <scope>NUCLEOTIDE SEQUENCE</scope>
    <source>
        <strain evidence="2">20211129_DDA</strain>
        <tissue evidence="2">Liver</tissue>
    </source>
</reference>
<evidence type="ECO:0000313" key="3">
    <source>
        <dbReference type="Proteomes" id="UP001066276"/>
    </source>
</evidence>
<dbReference type="EMBL" id="JANPWB010000003">
    <property type="protein sequence ID" value="KAJ1203697.1"/>
    <property type="molecule type" value="Genomic_DNA"/>
</dbReference>
<accession>A0AAV7VST6</accession>